<feature type="non-terminal residue" evidence="1">
    <location>
        <position position="25"/>
    </location>
</feature>
<reference evidence="1" key="1">
    <citation type="submission" date="2018-05" db="EMBL/GenBank/DDBJ databases">
        <authorList>
            <person name="Lanie J.A."/>
            <person name="Ng W.-L."/>
            <person name="Kazmierczak K.M."/>
            <person name="Andrzejewski T.M."/>
            <person name="Davidsen T.M."/>
            <person name="Wayne K.J."/>
            <person name="Tettelin H."/>
            <person name="Glass J.I."/>
            <person name="Rusch D."/>
            <person name="Podicherti R."/>
            <person name="Tsui H.-C.T."/>
            <person name="Winkler M.E."/>
        </authorList>
    </citation>
    <scope>NUCLEOTIDE SEQUENCE</scope>
</reference>
<protein>
    <submittedName>
        <fullName evidence="1">Uncharacterized protein</fullName>
    </submittedName>
</protein>
<sequence length="25" mass="3102">MRNENCEGHQYPEDTRQLWQKVKVI</sequence>
<accession>A0A382VPR8</accession>
<gene>
    <name evidence="1" type="ORF">METZ01_LOCUS400775</name>
</gene>
<name>A0A382VPR8_9ZZZZ</name>
<organism evidence="1">
    <name type="scientific">marine metagenome</name>
    <dbReference type="NCBI Taxonomy" id="408172"/>
    <lineage>
        <taxon>unclassified sequences</taxon>
        <taxon>metagenomes</taxon>
        <taxon>ecological metagenomes</taxon>
    </lineage>
</organism>
<proteinExistence type="predicted"/>
<dbReference type="AlphaFoldDB" id="A0A382VPR8"/>
<evidence type="ECO:0000313" key="1">
    <source>
        <dbReference type="EMBL" id="SVD47921.1"/>
    </source>
</evidence>
<dbReference type="EMBL" id="UINC01153286">
    <property type="protein sequence ID" value="SVD47921.1"/>
    <property type="molecule type" value="Genomic_DNA"/>
</dbReference>